<sequence>MAVFAVIPAAPILVAGVDLAETSHAAQMRAAIESCLLTRSEWTLPVRQLPPLAGLGGLGIDRGIDTRTNELLEGEEWVQAVSELSAADRAVCESAHPAIAVALLHAHSVGVRIGALAGSESPSSSGAPASNENLLVPIDLSAAASEEAPLAPVPGAAQADERIIAALNAGEPQSVVTAVAAAADVHADLELLDAAAAHMLAHRSSDYSFTTVFDENLHEVRSLCGTGTY</sequence>
<evidence type="ECO:0000313" key="11">
    <source>
        <dbReference type="Proteomes" id="UP000234525"/>
    </source>
</evidence>
<dbReference type="Proteomes" id="UP000217564">
    <property type="component" value="Unassembled WGS sequence"/>
</dbReference>
<dbReference type="EMBL" id="FXZB01000006">
    <property type="protein sequence ID" value="SMX72681.1"/>
    <property type="molecule type" value="Genomic_DNA"/>
</dbReference>
<name>A0A2A3YVF8_BREAU</name>
<dbReference type="EMBL" id="NRGX01000001">
    <property type="protein sequence ID" value="PCC17043.1"/>
    <property type="molecule type" value="Genomic_DNA"/>
</dbReference>
<accession>A0A2A3YVF8</accession>
<organism evidence="3 9">
    <name type="scientific">Brevibacterium aurantiacum</name>
    <dbReference type="NCBI Taxonomy" id="273384"/>
    <lineage>
        <taxon>Bacteria</taxon>
        <taxon>Bacillati</taxon>
        <taxon>Actinomycetota</taxon>
        <taxon>Actinomycetes</taxon>
        <taxon>Micrococcales</taxon>
        <taxon>Brevibacteriaceae</taxon>
        <taxon>Brevibacterium</taxon>
    </lineage>
</organism>
<dbReference type="AlphaFoldDB" id="A0A2A3YVF8"/>
<dbReference type="Proteomes" id="UP000282731">
    <property type="component" value="Chromosome"/>
</dbReference>
<evidence type="ECO:0000313" key="12">
    <source>
        <dbReference type="Proteomes" id="UP000282731"/>
    </source>
</evidence>
<evidence type="ECO:0000313" key="5">
    <source>
        <dbReference type="EMBL" id="SMX72681.1"/>
    </source>
</evidence>
<evidence type="ECO:0000313" key="8">
    <source>
        <dbReference type="Proteomes" id="UP000218377"/>
    </source>
</evidence>
<dbReference type="Proteomes" id="UP000234525">
    <property type="component" value="Unassembled WGS sequence"/>
</dbReference>
<dbReference type="EMBL" id="NRGQ01000007">
    <property type="protein sequence ID" value="PCC43241.1"/>
    <property type="molecule type" value="Genomic_DNA"/>
</dbReference>
<reference evidence="7 8" key="1">
    <citation type="journal article" date="2017" name="Elife">
        <title>Extensive horizontal gene transfer in cheese-associated bacteria.</title>
        <authorList>
            <person name="Bonham K.S."/>
            <person name="Wolfe B.E."/>
            <person name="Dutton R.J."/>
        </authorList>
    </citation>
    <scope>NUCLEOTIDE SEQUENCE [LARGE SCALE GENOMIC DNA]</scope>
    <source>
        <strain evidence="4 7">947_7</strain>
        <strain evidence="3 9">962_8</strain>
        <strain evidence="2 8">JB5</strain>
    </source>
</reference>
<dbReference type="Proteomes" id="UP000218620">
    <property type="component" value="Unassembled WGS sequence"/>
</dbReference>
<evidence type="ECO:0000313" key="3">
    <source>
        <dbReference type="EMBL" id="PCC43241.1"/>
    </source>
</evidence>
<reference evidence="11" key="3">
    <citation type="submission" date="2017-03" db="EMBL/GenBank/DDBJ databases">
        <authorList>
            <person name="Monnet C."/>
        </authorList>
    </citation>
    <scope>NUCLEOTIDE SEQUENCE [LARGE SCALE GENOMIC DNA]</scope>
    <source>
        <strain evidence="11">ATCC 9175</strain>
    </source>
</reference>
<evidence type="ECO:0000313" key="6">
    <source>
        <dbReference type="EMBL" id="SMX90921.1"/>
    </source>
</evidence>
<reference evidence="1 12" key="5">
    <citation type="submission" date="2019-01" db="EMBL/GenBank/DDBJ databases">
        <title>Comparative genomic analysis of Brevibacterium aurantiacum sheds light on its evolution and its adaptation to smear-ripened cheeses.</title>
        <authorList>
            <person name="Moineau S."/>
        </authorList>
    </citation>
    <scope>NUCLEOTIDE SEQUENCE [LARGE SCALE GENOMIC DNA]</scope>
    <source>
        <strain evidence="1 12">SMQ-1420</strain>
    </source>
</reference>
<accession>A0A2H1IBU5</accession>
<proteinExistence type="predicted"/>
<dbReference type="EMBL" id="FXYZ01000011">
    <property type="protein sequence ID" value="SMX90921.1"/>
    <property type="molecule type" value="Genomic_DNA"/>
</dbReference>
<reference evidence="5 10" key="2">
    <citation type="submission" date="2017-03" db="EMBL/GenBank/DDBJ databases">
        <authorList>
            <person name="Afonso C.L."/>
            <person name="Miller P.J."/>
            <person name="Scott M.A."/>
            <person name="Spackman E."/>
            <person name="Goraichik I."/>
            <person name="Dimitrov K.M."/>
            <person name="Suarez D.L."/>
            <person name="Swayne D.E."/>
        </authorList>
    </citation>
    <scope>NUCLEOTIDE SEQUENCE [LARGE SCALE GENOMIC DNA]</scope>
    <source>
        <strain evidence="6">6</strain>
        <strain evidence="10">6(3)</strain>
        <strain evidence="5">ATCC 9175</strain>
    </source>
</reference>
<gene>
    <name evidence="5" type="ORF">BAUR9175_01155</name>
    <name evidence="6" type="ORF">BAURA63_02631</name>
    <name evidence="4" type="ORF">CIK64_14945</name>
    <name evidence="3" type="ORF">CIK65_08065</name>
    <name evidence="2" type="ORF">CIK79_01280</name>
    <name evidence="1" type="ORF">CXR27_12940</name>
</gene>
<reference evidence="1 12" key="4">
    <citation type="submission" date="2017-12" db="EMBL/GenBank/DDBJ databases">
        <authorList>
            <person name="Levesque S."/>
        </authorList>
    </citation>
    <scope>NUCLEOTIDE SEQUENCE [LARGE SCALE GENOMIC DNA]</scope>
    <source>
        <strain evidence="1 12">SMQ-1420</strain>
    </source>
</reference>
<evidence type="ECO:0000313" key="4">
    <source>
        <dbReference type="EMBL" id="PCC45552.1"/>
    </source>
</evidence>
<evidence type="ECO:0000313" key="7">
    <source>
        <dbReference type="Proteomes" id="UP000217564"/>
    </source>
</evidence>
<dbReference type="Proteomes" id="UP000218377">
    <property type="component" value="Unassembled WGS sequence"/>
</dbReference>
<evidence type="ECO:0000313" key="10">
    <source>
        <dbReference type="Proteomes" id="UP000234327"/>
    </source>
</evidence>
<dbReference type="EMBL" id="NRGP01000022">
    <property type="protein sequence ID" value="PCC45552.1"/>
    <property type="molecule type" value="Genomic_DNA"/>
</dbReference>
<dbReference type="RefSeq" id="WP_029417700.1">
    <property type="nucleotide sequence ID" value="NZ_AAGP01000047.1"/>
</dbReference>
<dbReference type="EMBL" id="CP025334">
    <property type="protein sequence ID" value="AZT97797.1"/>
    <property type="molecule type" value="Genomic_DNA"/>
</dbReference>
<evidence type="ECO:0000313" key="9">
    <source>
        <dbReference type="Proteomes" id="UP000218620"/>
    </source>
</evidence>
<protein>
    <submittedName>
        <fullName evidence="3">Uncharacterized protein</fullName>
    </submittedName>
</protein>
<evidence type="ECO:0000313" key="1">
    <source>
        <dbReference type="EMBL" id="AZT97797.1"/>
    </source>
</evidence>
<dbReference type="Proteomes" id="UP000234327">
    <property type="component" value="Unassembled WGS sequence"/>
</dbReference>
<keyword evidence="11" id="KW-1185">Reference proteome</keyword>
<evidence type="ECO:0000313" key="2">
    <source>
        <dbReference type="EMBL" id="PCC17043.1"/>
    </source>
</evidence>